<dbReference type="EMBL" id="CP003360">
    <property type="protein sequence ID" value="AFM27048.1"/>
    <property type="molecule type" value="Genomic_DNA"/>
</dbReference>
<evidence type="ECO:0000313" key="5">
    <source>
        <dbReference type="Proteomes" id="UP000006055"/>
    </source>
</evidence>
<proteinExistence type="inferred from homology"/>
<dbReference type="GO" id="GO:0047617">
    <property type="term" value="F:fatty acyl-CoA hydrolase activity"/>
    <property type="evidence" value="ECO:0007669"/>
    <property type="project" value="TreeGrafter"/>
</dbReference>
<gene>
    <name evidence="4" type="ordered locus">Desti_4416</name>
</gene>
<dbReference type="HOGENOM" id="CLU_101141_7_1_7"/>
<dbReference type="OrthoDB" id="9808429at2"/>
<reference evidence="5" key="1">
    <citation type="submission" date="2012-06" db="EMBL/GenBank/DDBJ databases">
        <title>Complete sequence of chromosome of Desulfomonile tiedjei DSM 6799.</title>
        <authorList>
            <person name="Lucas S."/>
            <person name="Copeland A."/>
            <person name="Lapidus A."/>
            <person name="Glavina del Rio T."/>
            <person name="Dalin E."/>
            <person name="Tice H."/>
            <person name="Bruce D."/>
            <person name="Goodwin L."/>
            <person name="Pitluck S."/>
            <person name="Peters L."/>
            <person name="Ovchinnikova G."/>
            <person name="Zeytun A."/>
            <person name="Lu M."/>
            <person name="Kyrpides N."/>
            <person name="Mavromatis K."/>
            <person name="Ivanova N."/>
            <person name="Brettin T."/>
            <person name="Detter J.C."/>
            <person name="Han C."/>
            <person name="Larimer F."/>
            <person name="Land M."/>
            <person name="Hauser L."/>
            <person name="Markowitz V."/>
            <person name="Cheng J.-F."/>
            <person name="Hugenholtz P."/>
            <person name="Woyke T."/>
            <person name="Wu D."/>
            <person name="Spring S."/>
            <person name="Schroeder M."/>
            <person name="Brambilla E."/>
            <person name="Klenk H.-P."/>
            <person name="Eisen J.A."/>
        </authorList>
    </citation>
    <scope>NUCLEOTIDE SEQUENCE [LARGE SCALE GENOMIC DNA]</scope>
    <source>
        <strain evidence="5">ATCC 49306 / DSM 6799 / DCB-1</strain>
    </source>
</reference>
<dbReference type="InterPro" id="IPR006683">
    <property type="entry name" value="Thioestr_dom"/>
</dbReference>
<dbReference type="eggNOG" id="COG0824">
    <property type="taxonomic scope" value="Bacteria"/>
</dbReference>
<accession>I4CBV7</accession>
<dbReference type="InterPro" id="IPR006684">
    <property type="entry name" value="YbgC/YbaW"/>
</dbReference>
<dbReference type="InterPro" id="IPR029069">
    <property type="entry name" value="HotDog_dom_sf"/>
</dbReference>
<dbReference type="AlphaFoldDB" id="I4CBV7"/>
<dbReference type="KEGG" id="dti:Desti_4416"/>
<dbReference type="SUPFAM" id="SSF54637">
    <property type="entry name" value="Thioesterase/thiol ester dehydrase-isomerase"/>
    <property type="match status" value="1"/>
</dbReference>
<evidence type="ECO:0000313" key="4">
    <source>
        <dbReference type="EMBL" id="AFM27048.1"/>
    </source>
</evidence>
<dbReference type="Pfam" id="PF03061">
    <property type="entry name" value="4HBT"/>
    <property type="match status" value="1"/>
</dbReference>
<evidence type="ECO:0000259" key="3">
    <source>
        <dbReference type="Pfam" id="PF03061"/>
    </source>
</evidence>
<organism evidence="4 5">
    <name type="scientific">Desulfomonile tiedjei (strain ATCC 49306 / DSM 6799 / DCB-1)</name>
    <dbReference type="NCBI Taxonomy" id="706587"/>
    <lineage>
        <taxon>Bacteria</taxon>
        <taxon>Pseudomonadati</taxon>
        <taxon>Thermodesulfobacteriota</taxon>
        <taxon>Desulfomonilia</taxon>
        <taxon>Desulfomonilales</taxon>
        <taxon>Desulfomonilaceae</taxon>
        <taxon>Desulfomonile</taxon>
    </lineage>
</organism>
<dbReference type="CDD" id="cd00586">
    <property type="entry name" value="4HBT"/>
    <property type="match status" value="1"/>
</dbReference>
<name>I4CBV7_DESTA</name>
<dbReference type="Proteomes" id="UP000006055">
    <property type="component" value="Chromosome"/>
</dbReference>
<keyword evidence="2 4" id="KW-0378">Hydrolase</keyword>
<dbReference type="Gene3D" id="3.10.129.10">
    <property type="entry name" value="Hotdog Thioesterase"/>
    <property type="match status" value="1"/>
</dbReference>
<dbReference type="PIRSF" id="PIRSF003230">
    <property type="entry name" value="YbgC"/>
    <property type="match status" value="1"/>
</dbReference>
<dbReference type="InterPro" id="IPR050563">
    <property type="entry name" value="4-hydroxybenzoyl-CoA_TE"/>
</dbReference>
<dbReference type="PATRIC" id="fig|706587.4.peg.5009"/>
<evidence type="ECO:0000256" key="1">
    <source>
        <dbReference type="ARBA" id="ARBA00005953"/>
    </source>
</evidence>
<dbReference type="NCBIfam" id="TIGR00051">
    <property type="entry name" value="YbgC/FadM family acyl-CoA thioesterase"/>
    <property type="match status" value="1"/>
</dbReference>
<protein>
    <submittedName>
        <fullName evidence="4">Acyl-CoA thioester hydrolase, YbgC/YbaW family</fullName>
    </submittedName>
</protein>
<dbReference type="PANTHER" id="PTHR31793">
    <property type="entry name" value="4-HYDROXYBENZOYL-COA THIOESTERASE FAMILY MEMBER"/>
    <property type="match status" value="1"/>
</dbReference>
<feature type="domain" description="Thioesterase" evidence="3">
    <location>
        <begin position="32"/>
        <end position="112"/>
    </location>
</feature>
<dbReference type="PANTHER" id="PTHR31793:SF37">
    <property type="entry name" value="ACYL-COA THIOESTER HYDROLASE YBGC"/>
    <property type="match status" value="1"/>
</dbReference>
<evidence type="ECO:0000256" key="2">
    <source>
        <dbReference type="ARBA" id="ARBA00022801"/>
    </source>
</evidence>
<sequence length="144" mass="16654">MEPVESKSATRPTRPVELLFECKVYYEDTDCMGVVYHANYLKFLERARTEYVEKRLSSVAEYHNNGYLFMVHKVEIVFHAPAKLGDSLVVRTWIESTTRFRIVVKQIITRQGEPRDYLITATVTLVAVSPEGELKQIPSEFHSL</sequence>
<dbReference type="STRING" id="706587.Desti_4416"/>
<comment type="similarity">
    <text evidence="1">Belongs to the 4-hydroxybenzoyl-CoA thioesterase family.</text>
</comment>
<keyword evidence="5" id="KW-1185">Reference proteome</keyword>